<organism evidence="1">
    <name type="scientific">bioreactor metagenome</name>
    <dbReference type="NCBI Taxonomy" id="1076179"/>
    <lineage>
        <taxon>unclassified sequences</taxon>
        <taxon>metagenomes</taxon>
        <taxon>ecological metagenomes</taxon>
    </lineage>
</organism>
<dbReference type="EMBL" id="VSSQ01040911">
    <property type="protein sequence ID" value="MPM94239.1"/>
    <property type="molecule type" value="Genomic_DNA"/>
</dbReference>
<accession>A0A645DY95</accession>
<evidence type="ECO:0000313" key="1">
    <source>
        <dbReference type="EMBL" id="MPM94239.1"/>
    </source>
</evidence>
<sequence>MLLKAIADLALEDIEKQGNDMRHAISNAVYEIGEIKDMTNDEIIRKIKEECITGGK</sequence>
<name>A0A645DY95_9ZZZZ</name>
<dbReference type="AlphaFoldDB" id="A0A645DY95"/>
<comment type="caution">
    <text evidence="1">The sequence shown here is derived from an EMBL/GenBank/DDBJ whole genome shotgun (WGS) entry which is preliminary data.</text>
</comment>
<gene>
    <name evidence="1" type="ORF">SDC9_141384</name>
</gene>
<protein>
    <submittedName>
        <fullName evidence="1">Uncharacterized protein</fullName>
    </submittedName>
</protein>
<reference evidence="1" key="1">
    <citation type="submission" date="2019-08" db="EMBL/GenBank/DDBJ databases">
        <authorList>
            <person name="Kucharzyk K."/>
            <person name="Murdoch R.W."/>
            <person name="Higgins S."/>
            <person name="Loffler F."/>
        </authorList>
    </citation>
    <scope>NUCLEOTIDE SEQUENCE</scope>
</reference>
<proteinExistence type="predicted"/>